<reference evidence="1 2" key="1">
    <citation type="journal article" date="2017" name="PLoS Biol.">
        <title>The sea cucumber genome provides insights into morphological evolution and visceral regeneration.</title>
        <authorList>
            <person name="Zhang X."/>
            <person name="Sun L."/>
            <person name="Yuan J."/>
            <person name="Sun Y."/>
            <person name="Gao Y."/>
            <person name="Zhang L."/>
            <person name="Li S."/>
            <person name="Dai H."/>
            <person name="Hamel J.F."/>
            <person name="Liu C."/>
            <person name="Yu Y."/>
            <person name="Liu S."/>
            <person name="Lin W."/>
            <person name="Guo K."/>
            <person name="Jin S."/>
            <person name="Xu P."/>
            <person name="Storey K.B."/>
            <person name="Huan P."/>
            <person name="Zhang T."/>
            <person name="Zhou Y."/>
            <person name="Zhang J."/>
            <person name="Lin C."/>
            <person name="Li X."/>
            <person name="Xing L."/>
            <person name="Huo D."/>
            <person name="Sun M."/>
            <person name="Wang L."/>
            <person name="Mercier A."/>
            <person name="Li F."/>
            <person name="Yang H."/>
            <person name="Xiang J."/>
        </authorList>
    </citation>
    <scope>NUCLEOTIDE SEQUENCE [LARGE SCALE GENOMIC DNA]</scope>
    <source>
        <strain evidence="1">Shaxun</strain>
        <tissue evidence="1">Muscle</tissue>
    </source>
</reference>
<proteinExistence type="predicted"/>
<gene>
    <name evidence="1" type="ORF">BSL78_26686</name>
</gene>
<dbReference type="Gene3D" id="3.40.50.150">
    <property type="entry name" value="Vaccinia Virus protein VP39"/>
    <property type="match status" value="1"/>
</dbReference>
<dbReference type="SUPFAM" id="SSF53335">
    <property type="entry name" value="S-adenosyl-L-methionine-dependent methyltransferases"/>
    <property type="match status" value="1"/>
</dbReference>
<dbReference type="CDD" id="cd02440">
    <property type="entry name" value="AdoMet_MTases"/>
    <property type="match status" value="1"/>
</dbReference>
<dbReference type="EMBL" id="MRZV01001667">
    <property type="protein sequence ID" value="PIK36487.1"/>
    <property type="molecule type" value="Genomic_DNA"/>
</dbReference>
<dbReference type="STRING" id="307972.A0A2G8JL72"/>
<organism evidence="1 2">
    <name type="scientific">Stichopus japonicus</name>
    <name type="common">Sea cucumber</name>
    <dbReference type="NCBI Taxonomy" id="307972"/>
    <lineage>
        <taxon>Eukaryota</taxon>
        <taxon>Metazoa</taxon>
        <taxon>Echinodermata</taxon>
        <taxon>Eleutherozoa</taxon>
        <taxon>Echinozoa</taxon>
        <taxon>Holothuroidea</taxon>
        <taxon>Aspidochirotacea</taxon>
        <taxon>Aspidochirotida</taxon>
        <taxon>Stichopodidae</taxon>
        <taxon>Apostichopus</taxon>
    </lineage>
</organism>
<dbReference type="AlphaFoldDB" id="A0A2G8JL72"/>
<accession>A0A2G8JL72</accession>
<dbReference type="Proteomes" id="UP000230750">
    <property type="component" value="Unassembled WGS sequence"/>
</dbReference>
<keyword evidence="2" id="KW-1185">Reference proteome</keyword>
<sequence length="346" mass="39653">MISSTTKRGTNARTNTRELVLPDSPPPFSVVTEKWQNQLDIPKYRLEESYSFGDAYEDAMFKLIHKHLELDTHERFAYVGSNKGSLAEKIKEKFCLLQPMVNIFPGLIHYEETPGQKLLPFRISHVGAEEYFRQLAESLGKDKPAPFDKILLKDSVEHFTNPSQTFSHILRTLAPLGRLLIIHRPGPMSTLPMFTEANKKFVTDDSEEPYAKIIKHLQAVHVDVKWDIETLPIGMPKVKWLAMLREQFPPQMEAISRAQITTGIRELTEGMLKYQGEEVEFFDRLLLVTATHPLVENGFPSIQRCGTLATQPYPGMIDVKYKLKVTPDIYRVVEGMERKDKNNVLN</sequence>
<dbReference type="OrthoDB" id="10015857at2759"/>
<evidence type="ECO:0000313" key="2">
    <source>
        <dbReference type="Proteomes" id="UP000230750"/>
    </source>
</evidence>
<name>A0A2G8JL72_STIJA</name>
<protein>
    <submittedName>
        <fullName evidence="1">Uncharacterized protein</fullName>
    </submittedName>
</protein>
<comment type="caution">
    <text evidence="1">The sequence shown here is derived from an EMBL/GenBank/DDBJ whole genome shotgun (WGS) entry which is preliminary data.</text>
</comment>
<evidence type="ECO:0000313" key="1">
    <source>
        <dbReference type="EMBL" id="PIK36487.1"/>
    </source>
</evidence>
<dbReference type="InterPro" id="IPR029063">
    <property type="entry name" value="SAM-dependent_MTases_sf"/>
</dbReference>